<sequence length="1203" mass="134755">MVLRSSDVVPNDAREDQRQKYRSQVASALNEEDDPLAVYHQFVQWTVKTYGEKDPSSGLLELLEEATGQFKEDPIYKTDLRYLKLWALYARQMDRSGAMSIFSFLVANEIGTSYSALYEDYATLLEQDGRLQDADMMYKKGIKRQVRPLERLKNRYREFQGRTGSQLNGNSPGSSIPNPQVTQFHTTPVPTSSTSLPSSFTTNQIVLNSTRASRYAVMLAPPAPGKRPEKLRFNMSLLFTDDRVEYCIQESRARSMGLLGKKWPPPLADSSRFSASSSSSSSSVPVDFNDDGQKSTRLLGSGRTSLIGGGPEPTVTINTKEALADVFGMYNSPEKTTKLAVPGSKYAPLKKIEPVTPVVPLRVAFSRENDNGANAKPPTTFQPFVDENAQHRTTPAAKFTPFVDSKQNRTPLITPRPALQAKELTTPASNAQRTNLLSLKSVPEEKPSEVVFSKVFTPAQIKPVPLAPLRDVFTDDHGKPLPKPKSIFTHERAKSHHDLSSHPAEVSRSSPFTPFLNENTQTPFKVFSRPPEQDKNAGGISTPKTPSAFTPFADSGPAFKPFKDTPPSTFKPFIDQEAIEDKQPLEPSLIAEEPEFPTTKSVTCLDDSDEEVEEDKVEEAQYLDQADYEEEDSQLEQYEIPLAPEHLPEEYEEEHSYQEVPLGGRFGQFNVMTPITERTFEFTTSTRGATPSGRFGHPLQDGDGSPKASVFIPPRHAEHEAIEAAERLAAELLSLQHKNGEDDDELEASDFIESLHLKVPQRDNPDVAVIEERTGSLSLVDTLTLNSKFRPPNPCNPFDPSILSTLLSRIPTDPYFHDLRDQPSKRLDELQKFFKKSRKASGSSSNNAGTLEMSACFPLTLEGNRFNVSEKIGEGGFGCVFKARDVGTRMGDEDEDEEDYEEDDEGSSLVALKVVKPKNVWEYHVLRRLHSALPSSLRRSIVLPHALYAYNDESYLVLDFCSQGMLLNIVNNSVAAGVSQPGACLDELLVVFFSIELLRILEGMHSVGIIHGDLKIDNCLLRLEDIPGGNSAWSSIYQPSGEGGWSCKGLKVIDFGRTIDTRLFPPDQQYIAEWAADERDCFEIRENRSWTYQTDYYGLAGIIYCMLFGKYIQASSVVPVSPGEHRYKLSTPFKRYWQTELWSRLFDVLLNPFLVRPNRELPVCDELSALRREMEIWLQSNCNRTSNTLKGLLKKVEMSCYVR</sequence>
<proteinExistence type="predicted"/>
<dbReference type="AlphaFoldDB" id="A0A0C9Y886"/>
<evidence type="ECO:0000259" key="6">
    <source>
        <dbReference type="PROSITE" id="PS50011"/>
    </source>
</evidence>
<dbReference type="GO" id="GO:0000776">
    <property type="term" value="C:kinetochore"/>
    <property type="evidence" value="ECO:0007669"/>
    <property type="project" value="UniProtKB-KW"/>
</dbReference>
<dbReference type="STRING" id="1095629.A0A0C9Y886"/>
<dbReference type="InterPro" id="IPR013212">
    <property type="entry name" value="Mad3/Bub1_I"/>
</dbReference>
<feature type="region of interest" description="Disordered" evidence="5">
    <location>
        <begin position="160"/>
        <end position="199"/>
    </location>
</feature>
<reference evidence="9" key="2">
    <citation type="submission" date="2015-01" db="EMBL/GenBank/DDBJ databases">
        <title>Evolutionary Origins and Diversification of the Mycorrhizal Mutualists.</title>
        <authorList>
            <consortium name="DOE Joint Genome Institute"/>
            <consortium name="Mycorrhizal Genomics Consortium"/>
            <person name="Kohler A."/>
            <person name="Kuo A."/>
            <person name="Nagy L.G."/>
            <person name="Floudas D."/>
            <person name="Copeland A."/>
            <person name="Barry K.W."/>
            <person name="Cichocki N."/>
            <person name="Veneault-Fourrey C."/>
            <person name="LaButti K."/>
            <person name="Lindquist E.A."/>
            <person name="Lipzen A."/>
            <person name="Lundell T."/>
            <person name="Morin E."/>
            <person name="Murat C."/>
            <person name="Riley R."/>
            <person name="Ohm R."/>
            <person name="Sun H."/>
            <person name="Tunlid A."/>
            <person name="Henrissat B."/>
            <person name="Grigoriev I.V."/>
            <person name="Hibbett D.S."/>
            <person name="Martin F."/>
        </authorList>
    </citation>
    <scope>NUCLEOTIDE SEQUENCE [LARGE SCALE GENOMIC DNA]</scope>
    <source>
        <strain evidence="9">LaAM-08-1</strain>
    </source>
</reference>
<evidence type="ECO:0000313" key="9">
    <source>
        <dbReference type="Proteomes" id="UP000054477"/>
    </source>
</evidence>
<dbReference type="PANTHER" id="PTHR14030:SF4">
    <property type="entry name" value="BUB1 KINASE, ISOFORM A-RELATED"/>
    <property type="match status" value="1"/>
</dbReference>
<name>A0A0C9Y886_9AGAR</name>
<dbReference type="GO" id="GO:0051754">
    <property type="term" value="P:meiotic sister chromatid cohesion, centromeric"/>
    <property type="evidence" value="ECO:0007669"/>
    <property type="project" value="TreeGrafter"/>
</dbReference>
<keyword evidence="9" id="KW-1185">Reference proteome</keyword>
<dbReference type="InterPro" id="IPR015661">
    <property type="entry name" value="Bub1/Mad3"/>
</dbReference>
<feature type="compositionally biased region" description="Low complexity" evidence="5">
    <location>
        <begin position="186"/>
        <end position="199"/>
    </location>
</feature>
<dbReference type="SUPFAM" id="SSF56112">
    <property type="entry name" value="Protein kinase-like (PK-like)"/>
    <property type="match status" value="1"/>
</dbReference>
<dbReference type="GO" id="GO:0005634">
    <property type="term" value="C:nucleus"/>
    <property type="evidence" value="ECO:0007669"/>
    <property type="project" value="TreeGrafter"/>
</dbReference>
<evidence type="ECO:0000256" key="2">
    <source>
        <dbReference type="ARBA" id="ARBA00022454"/>
    </source>
</evidence>
<keyword evidence="4" id="KW-0137">Centromere</keyword>
<dbReference type="GO" id="GO:0007094">
    <property type="term" value="P:mitotic spindle assembly checkpoint signaling"/>
    <property type="evidence" value="ECO:0007669"/>
    <property type="project" value="InterPro"/>
</dbReference>
<dbReference type="GO" id="GO:0004672">
    <property type="term" value="F:protein kinase activity"/>
    <property type="evidence" value="ECO:0007669"/>
    <property type="project" value="InterPro"/>
</dbReference>
<dbReference type="PROSITE" id="PS51489">
    <property type="entry name" value="BUB1_N"/>
    <property type="match status" value="1"/>
</dbReference>
<keyword evidence="3" id="KW-0995">Kinetochore</keyword>
<feature type="compositionally biased region" description="Polar residues" evidence="5">
    <location>
        <begin position="295"/>
        <end position="304"/>
    </location>
</feature>
<organism evidence="8 9">
    <name type="scientific">Laccaria amethystina LaAM-08-1</name>
    <dbReference type="NCBI Taxonomy" id="1095629"/>
    <lineage>
        <taxon>Eukaryota</taxon>
        <taxon>Fungi</taxon>
        <taxon>Dikarya</taxon>
        <taxon>Basidiomycota</taxon>
        <taxon>Agaricomycotina</taxon>
        <taxon>Agaricomycetes</taxon>
        <taxon>Agaricomycetidae</taxon>
        <taxon>Agaricales</taxon>
        <taxon>Agaricineae</taxon>
        <taxon>Hydnangiaceae</taxon>
        <taxon>Laccaria</taxon>
    </lineage>
</organism>
<feature type="domain" description="BUB1 N-terminal" evidence="7">
    <location>
        <begin position="25"/>
        <end position="183"/>
    </location>
</feature>
<dbReference type="PANTHER" id="PTHR14030">
    <property type="entry name" value="MITOTIC CHECKPOINT SERINE/THREONINE-PROTEIN KINASE BUB1"/>
    <property type="match status" value="1"/>
</dbReference>
<dbReference type="Pfam" id="PF00069">
    <property type="entry name" value="Pkinase"/>
    <property type="match status" value="1"/>
</dbReference>
<dbReference type="Gene3D" id="6.10.20.170">
    <property type="match status" value="1"/>
</dbReference>
<evidence type="ECO:0008006" key="10">
    <source>
        <dbReference type="Google" id="ProtNLM"/>
    </source>
</evidence>
<feature type="compositionally biased region" description="Polar residues" evidence="5">
    <location>
        <begin position="162"/>
        <end position="185"/>
    </location>
</feature>
<feature type="region of interest" description="Disordered" evidence="5">
    <location>
        <begin position="270"/>
        <end position="313"/>
    </location>
</feature>
<dbReference type="GO" id="GO:0032991">
    <property type="term" value="C:protein-containing complex"/>
    <property type="evidence" value="ECO:0007669"/>
    <property type="project" value="UniProtKB-ARBA"/>
</dbReference>
<dbReference type="OrthoDB" id="248495at2759"/>
<evidence type="ECO:0000256" key="5">
    <source>
        <dbReference type="SAM" id="MobiDB-lite"/>
    </source>
</evidence>
<reference evidence="8 9" key="1">
    <citation type="submission" date="2014-04" db="EMBL/GenBank/DDBJ databases">
        <authorList>
            <consortium name="DOE Joint Genome Institute"/>
            <person name="Kuo A."/>
            <person name="Kohler A."/>
            <person name="Nagy L.G."/>
            <person name="Floudas D."/>
            <person name="Copeland A."/>
            <person name="Barry K.W."/>
            <person name="Cichocki N."/>
            <person name="Veneault-Fourrey C."/>
            <person name="LaButti K."/>
            <person name="Lindquist E.A."/>
            <person name="Lipzen A."/>
            <person name="Lundell T."/>
            <person name="Morin E."/>
            <person name="Murat C."/>
            <person name="Sun H."/>
            <person name="Tunlid A."/>
            <person name="Henrissat B."/>
            <person name="Grigoriev I.V."/>
            <person name="Hibbett D.S."/>
            <person name="Martin F."/>
            <person name="Nordberg H.P."/>
            <person name="Cantor M.N."/>
            <person name="Hua S.X."/>
        </authorList>
    </citation>
    <scope>NUCLEOTIDE SEQUENCE [LARGE SCALE GENOMIC DNA]</scope>
    <source>
        <strain evidence="8 9">LaAM-08-1</strain>
    </source>
</reference>
<evidence type="ECO:0000259" key="7">
    <source>
        <dbReference type="PROSITE" id="PS51489"/>
    </source>
</evidence>
<protein>
    <recommendedName>
        <fullName evidence="10">Non-specific serine/threonine protein kinase</fullName>
    </recommendedName>
</protein>
<dbReference type="InterPro" id="IPR011009">
    <property type="entry name" value="Kinase-like_dom_sf"/>
</dbReference>
<dbReference type="Pfam" id="PF08171">
    <property type="entry name" value="Mad3_BUB1_II"/>
    <property type="match status" value="1"/>
</dbReference>
<evidence type="ECO:0000256" key="3">
    <source>
        <dbReference type="ARBA" id="ARBA00022838"/>
    </source>
</evidence>
<feature type="domain" description="Protein kinase" evidence="6">
    <location>
        <begin position="866"/>
        <end position="1178"/>
    </location>
</feature>
<dbReference type="InterPro" id="IPR000719">
    <property type="entry name" value="Prot_kinase_dom"/>
</dbReference>
<dbReference type="Proteomes" id="UP000054477">
    <property type="component" value="Unassembled WGS sequence"/>
</dbReference>
<dbReference type="CDD" id="cd13981">
    <property type="entry name" value="STKc_Bub1_BubR1"/>
    <property type="match status" value="1"/>
</dbReference>
<accession>A0A0C9Y886</accession>
<evidence type="ECO:0000256" key="1">
    <source>
        <dbReference type="ARBA" id="ARBA00004629"/>
    </source>
</evidence>
<dbReference type="InterPro" id="IPR008271">
    <property type="entry name" value="Ser/Thr_kinase_AS"/>
</dbReference>
<dbReference type="HOGENOM" id="CLU_002115_1_0_1"/>
<dbReference type="SMART" id="SM00220">
    <property type="entry name" value="S_TKc"/>
    <property type="match status" value="1"/>
</dbReference>
<evidence type="ECO:0000256" key="4">
    <source>
        <dbReference type="ARBA" id="ARBA00023328"/>
    </source>
</evidence>
<dbReference type="SMART" id="SM00777">
    <property type="entry name" value="Mad3_BUB1_I"/>
    <property type="match status" value="1"/>
</dbReference>
<keyword evidence="2" id="KW-0158">Chromosome</keyword>
<comment type="subcellular location">
    <subcellularLocation>
        <location evidence="1">Chromosome</location>
        <location evidence="1">Centromere</location>
        <location evidence="1">Kinetochore</location>
    </subcellularLocation>
</comment>
<gene>
    <name evidence="8" type="ORF">K443DRAFT_80854</name>
</gene>
<dbReference type="GO" id="GO:0005524">
    <property type="term" value="F:ATP binding"/>
    <property type="evidence" value="ECO:0007669"/>
    <property type="project" value="InterPro"/>
</dbReference>
<dbReference type="Pfam" id="PF08311">
    <property type="entry name" value="Mad3_BUB1_I"/>
    <property type="match status" value="1"/>
</dbReference>
<dbReference type="Gene3D" id="1.10.510.10">
    <property type="entry name" value="Transferase(Phosphotransferase) domain 1"/>
    <property type="match status" value="1"/>
</dbReference>
<feature type="region of interest" description="Disordered" evidence="5">
    <location>
        <begin position="523"/>
        <end position="546"/>
    </location>
</feature>
<dbReference type="Gene3D" id="1.25.40.430">
    <property type="match status" value="1"/>
</dbReference>
<dbReference type="PROSITE" id="PS50011">
    <property type="entry name" value="PROTEIN_KINASE_DOM"/>
    <property type="match status" value="1"/>
</dbReference>
<dbReference type="PROSITE" id="PS00108">
    <property type="entry name" value="PROTEIN_KINASE_ST"/>
    <property type="match status" value="1"/>
</dbReference>
<feature type="region of interest" description="Disordered" evidence="5">
    <location>
        <begin position="1"/>
        <end position="20"/>
    </location>
</feature>
<dbReference type="EMBL" id="KN838536">
    <property type="protein sequence ID" value="KIK10249.1"/>
    <property type="molecule type" value="Genomic_DNA"/>
</dbReference>
<feature type="compositionally biased region" description="Low complexity" evidence="5">
    <location>
        <begin position="270"/>
        <end position="283"/>
    </location>
</feature>
<dbReference type="InterPro" id="IPR012572">
    <property type="entry name" value="Mad3/Bub1_II"/>
</dbReference>
<evidence type="ECO:0000313" key="8">
    <source>
        <dbReference type="EMBL" id="KIK10249.1"/>
    </source>
</evidence>